<evidence type="ECO:0000313" key="4">
    <source>
        <dbReference type="Proteomes" id="UP001230289"/>
    </source>
</evidence>
<keyword evidence="1" id="KW-0812">Transmembrane</keyword>
<gene>
    <name evidence="3" type="ORF">RBR11_01915</name>
</gene>
<dbReference type="PANTHER" id="PTHR35797">
    <property type="entry name" value="PROTEASE-RELATED"/>
    <property type="match status" value="1"/>
</dbReference>
<accession>A0ABU0XC36</accession>
<dbReference type="Proteomes" id="UP001230289">
    <property type="component" value="Unassembled WGS sequence"/>
</dbReference>
<feature type="domain" description="CAAX prenyl protease 2/Lysostaphin resistance protein A-like" evidence="2">
    <location>
        <begin position="143"/>
        <end position="246"/>
    </location>
</feature>
<feature type="transmembrane region" description="Helical" evidence="1">
    <location>
        <begin position="177"/>
        <end position="196"/>
    </location>
</feature>
<dbReference type="InterPro" id="IPR003675">
    <property type="entry name" value="Rce1/LyrA-like_dom"/>
</dbReference>
<dbReference type="Pfam" id="PF02517">
    <property type="entry name" value="Rce1-like"/>
    <property type="match status" value="1"/>
</dbReference>
<dbReference type="RefSeq" id="WP_308487594.1">
    <property type="nucleotide sequence ID" value="NZ_JAVFCB010000001.1"/>
</dbReference>
<feature type="transmembrane region" description="Helical" evidence="1">
    <location>
        <begin position="208"/>
        <end position="226"/>
    </location>
</feature>
<feature type="transmembrane region" description="Helical" evidence="1">
    <location>
        <begin position="138"/>
        <end position="156"/>
    </location>
</feature>
<dbReference type="InterPro" id="IPR042150">
    <property type="entry name" value="MmRce1-like"/>
</dbReference>
<evidence type="ECO:0000313" key="3">
    <source>
        <dbReference type="EMBL" id="MDQ4212667.1"/>
    </source>
</evidence>
<feature type="transmembrane region" description="Helical" evidence="1">
    <location>
        <begin position="20"/>
        <end position="40"/>
    </location>
</feature>
<proteinExistence type="predicted"/>
<protein>
    <submittedName>
        <fullName evidence="3">CPBP family intramembrane glutamic endopeptidase</fullName>
        <ecNumber evidence="3">3.4.-.-</ecNumber>
    </submittedName>
</protein>
<evidence type="ECO:0000256" key="1">
    <source>
        <dbReference type="SAM" id="Phobius"/>
    </source>
</evidence>
<organism evidence="3 4">
    <name type="scientific">Microbacterium capsulatum</name>
    <dbReference type="NCBI Taxonomy" id="3041921"/>
    <lineage>
        <taxon>Bacteria</taxon>
        <taxon>Bacillati</taxon>
        <taxon>Actinomycetota</taxon>
        <taxon>Actinomycetes</taxon>
        <taxon>Micrococcales</taxon>
        <taxon>Microbacteriaceae</taxon>
        <taxon>Microbacterium</taxon>
    </lineage>
</organism>
<comment type="caution">
    <text evidence="3">The sequence shown here is derived from an EMBL/GenBank/DDBJ whole genome shotgun (WGS) entry which is preliminary data.</text>
</comment>
<feature type="transmembrane region" description="Helical" evidence="1">
    <location>
        <begin position="60"/>
        <end position="82"/>
    </location>
</feature>
<feature type="transmembrane region" description="Helical" evidence="1">
    <location>
        <begin position="233"/>
        <end position="255"/>
    </location>
</feature>
<name>A0ABU0XC36_9MICO</name>
<keyword evidence="4" id="KW-1185">Reference proteome</keyword>
<dbReference type="EMBL" id="JAVFCB010000001">
    <property type="protein sequence ID" value="MDQ4212667.1"/>
    <property type="molecule type" value="Genomic_DNA"/>
</dbReference>
<dbReference type="EC" id="3.4.-.-" evidence="3"/>
<dbReference type="PANTHER" id="PTHR35797:SF1">
    <property type="entry name" value="PROTEASE"/>
    <property type="match status" value="1"/>
</dbReference>
<keyword evidence="1" id="KW-0472">Membrane</keyword>
<evidence type="ECO:0000259" key="2">
    <source>
        <dbReference type="Pfam" id="PF02517"/>
    </source>
</evidence>
<reference evidence="3 4" key="1">
    <citation type="submission" date="2023-08" db="EMBL/GenBank/DDBJ databases">
        <title>Microbacterium sp. nov., isolated from a waste landfill.</title>
        <authorList>
            <person name="Wen W."/>
        </authorList>
    </citation>
    <scope>NUCLEOTIDE SEQUENCE [LARGE SCALE GENOMIC DNA]</scope>
    <source>
        <strain evidence="3 4">ASV81</strain>
    </source>
</reference>
<keyword evidence="3" id="KW-0378">Hydrolase</keyword>
<dbReference type="GO" id="GO:0016787">
    <property type="term" value="F:hydrolase activity"/>
    <property type="evidence" value="ECO:0007669"/>
    <property type="project" value="UniProtKB-KW"/>
</dbReference>
<keyword evidence="1" id="KW-1133">Transmembrane helix</keyword>
<feature type="transmembrane region" description="Helical" evidence="1">
    <location>
        <begin position="267"/>
        <end position="287"/>
    </location>
</feature>
<sequence>MTSSPSPASPRGLSGAIRRAPLISYFVIAFLGSWLVWLPWNLSDEAWGVLHYRVPFDNMVIVGASTFTGPFLGAVVVTAVTEGRGGVARFFRRFVRWRVGGRWYVLALFGLPVFATLGALAIPGVVVSFTPIDPLPTAVGYVWFFVWPVTIIGGPLGEEPGWRGFAQERIQARFGPLLGTIVLGVLWGVWHATIWFSGQWTVPSWQNMVAFTVWITAVSVFYTWVCNRSGGSILIAILIHSAMDAFPNFVLFPMFPQLGTMTASGVLNAYYANVIGYGILAIIVIVATKGRLGMDRVAVGADRPGVTRVADSR</sequence>
<feature type="transmembrane region" description="Helical" evidence="1">
    <location>
        <begin position="103"/>
        <end position="126"/>
    </location>
</feature>